<evidence type="ECO:0000256" key="10">
    <source>
        <dbReference type="ARBA" id="ARBA00039819"/>
    </source>
</evidence>
<dbReference type="AlphaFoldDB" id="A0AAN8PC42"/>
<dbReference type="InterPro" id="IPR011767">
    <property type="entry name" value="GLR_AS"/>
</dbReference>
<proteinExistence type="inferred from homology"/>
<dbReference type="Proteomes" id="UP001372834">
    <property type="component" value="Unassembled WGS sequence"/>
</dbReference>
<dbReference type="FunFam" id="3.40.30.10:FF:000026">
    <property type="entry name" value="Glutaredoxin 2"/>
    <property type="match status" value="1"/>
</dbReference>
<evidence type="ECO:0000256" key="5">
    <source>
        <dbReference type="ARBA" id="ARBA00023157"/>
    </source>
</evidence>
<comment type="function">
    <text evidence="8">Glutathione-dependent oxidoreductase that facilitates the maintenance of mitochondrial redox homeostasis upon induction of apoptosis by oxidative stress. Involved in response to hydrogen peroxide and regulation of apoptosis caused by oxidative stress. Acts as a very efficient catalyst of monothiol reactions because of its high affinity for protein glutathione-mixed disulfides. Can receive electrons not only from glutathione (GSH), but also from thioredoxin reductase supporting both monothiol and dithiol reactions. Efficiently catalyzes both glutathionylation and deglutathionylation of mitochondrial complex I, which in turn regulates the superoxide production by the complex. Overexpression decreases the susceptibility to apoptosis and prevents loss of cardiolipin and cytochrome c release.</text>
</comment>
<dbReference type="NCBIfam" id="TIGR02180">
    <property type="entry name" value="GRX_euk"/>
    <property type="match status" value="1"/>
</dbReference>
<dbReference type="InterPro" id="IPR002109">
    <property type="entry name" value="Glutaredoxin"/>
</dbReference>
<organism evidence="13 15">
    <name type="scientific">Polyplax serrata</name>
    <name type="common">Common mouse louse</name>
    <dbReference type="NCBI Taxonomy" id="468196"/>
    <lineage>
        <taxon>Eukaryota</taxon>
        <taxon>Metazoa</taxon>
        <taxon>Ecdysozoa</taxon>
        <taxon>Arthropoda</taxon>
        <taxon>Hexapoda</taxon>
        <taxon>Insecta</taxon>
        <taxon>Pterygota</taxon>
        <taxon>Neoptera</taxon>
        <taxon>Paraneoptera</taxon>
        <taxon>Psocodea</taxon>
        <taxon>Troctomorpha</taxon>
        <taxon>Phthiraptera</taxon>
        <taxon>Anoplura</taxon>
        <taxon>Polyplacidae</taxon>
        <taxon>Polyplax</taxon>
    </lineage>
</organism>
<dbReference type="Proteomes" id="UP001359485">
    <property type="component" value="Unassembled WGS sequence"/>
</dbReference>
<reference evidence="13 15" key="1">
    <citation type="submission" date="2023-10" db="EMBL/GenBank/DDBJ databases">
        <title>Genomes of two closely related lineages of the louse Polyplax serrata with different host specificities.</title>
        <authorList>
            <person name="Martinu J."/>
            <person name="Tarabai H."/>
            <person name="Stefka J."/>
            <person name="Hypsa V."/>
        </authorList>
    </citation>
    <scope>NUCLEOTIDE SEQUENCE [LARGE SCALE GENOMIC DNA]</scope>
    <source>
        <strain evidence="12">98ZLc_SE</strain>
        <strain evidence="13">HR10_N</strain>
    </source>
</reference>
<dbReference type="Pfam" id="PF00462">
    <property type="entry name" value="Glutaredoxin"/>
    <property type="match status" value="1"/>
</dbReference>
<dbReference type="PROSITE" id="PS00195">
    <property type="entry name" value="GLUTAREDOXIN_1"/>
    <property type="match status" value="1"/>
</dbReference>
<keyword evidence="3" id="KW-0813">Transport</keyword>
<comment type="caution">
    <text evidence="13">The sequence shown here is derived from an EMBL/GenBank/DDBJ whole genome shotgun (WGS) entry which is preliminary data.</text>
</comment>
<evidence type="ECO:0000259" key="11">
    <source>
        <dbReference type="Pfam" id="PF00462"/>
    </source>
</evidence>
<feature type="domain" description="Glutaredoxin" evidence="11">
    <location>
        <begin position="31"/>
        <end position="93"/>
    </location>
</feature>
<evidence type="ECO:0000256" key="3">
    <source>
        <dbReference type="ARBA" id="ARBA00022448"/>
    </source>
</evidence>
<keyword evidence="4" id="KW-0249">Electron transport</keyword>
<evidence type="ECO:0000256" key="8">
    <source>
        <dbReference type="ARBA" id="ARBA00037470"/>
    </source>
</evidence>
<evidence type="ECO:0000256" key="9">
    <source>
        <dbReference type="ARBA" id="ARBA00038558"/>
    </source>
</evidence>
<dbReference type="PANTHER" id="PTHR45694:SF5">
    <property type="entry name" value="GLUTAREDOXIN 2"/>
    <property type="match status" value="1"/>
</dbReference>
<evidence type="ECO:0000256" key="2">
    <source>
        <dbReference type="ARBA" id="ARBA00007787"/>
    </source>
</evidence>
<dbReference type="GO" id="GO:0005737">
    <property type="term" value="C:cytoplasm"/>
    <property type="evidence" value="ECO:0007669"/>
    <property type="project" value="TreeGrafter"/>
</dbReference>
<keyword evidence="6" id="KW-0318">Glutathionylation</keyword>
<keyword evidence="14" id="KW-1185">Reference proteome</keyword>
<dbReference type="PANTHER" id="PTHR45694">
    <property type="entry name" value="GLUTAREDOXIN 2"/>
    <property type="match status" value="1"/>
</dbReference>
<dbReference type="PROSITE" id="PS51354">
    <property type="entry name" value="GLUTAREDOXIN_2"/>
    <property type="match status" value="1"/>
</dbReference>
<evidence type="ECO:0000313" key="14">
    <source>
        <dbReference type="Proteomes" id="UP001359485"/>
    </source>
</evidence>
<comment type="function">
    <text evidence="1">Has a glutathione-disulfide oxidoreductase activity in the presence of NADPH and glutathione reductase. Reduces low molecular weight disulfides and proteins.</text>
</comment>
<keyword evidence="5" id="KW-1015">Disulfide bond</keyword>
<evidence type="ECO:0000256" key="1">
    <source>
        <dbReference type="ARBA" id="ARBA00002549"/>
    </source>
</evidence>
<evidence type="ECO:0000256" key="4">
    <source>
        <dbReference type="ARBA" id="ARBA00022982"/>
    </source>
</evidence>
<keyword evidence="7" id="KW-0676">Redox-active center</keyword>
<dbReference type="CDD" id="cd03419">
    <property type="entry name" value="GRX_GRXh_1_2_like"/>
    <property type="match status" value="1"/>
</dbReference>
<evidence type="ECO:0000256" key="6">
    <source>
        <dbReference type="ARBA" id="ARBA00023206"/>
    </source>
</evidence>
<dbReference type="InterPro" id="IPR036249">
    <property type="entry name" value="Thioredoxin-like_sf"/>
</dbReference>
<dbReference type="Gene3D" id="3.40.30.10">
    <property type="entry name" value="Glutaredoxin"/>
    <property type="match status" value="1"/>
</dbReference>
<dbReference type="InterPro" id="IPR014025">
    <property type="entry name" value="Glutaredoxin_subgr"/>
</dbReference>
<dbReference type="EMBL" id="JAWJWE010000036">
    <property type="protein sequence ID" value="KAK6628288.1"/>
    <property type="molecule type" value="Genomic_DNA"/>
</dbReference>
<dbReference type="GO" id="GO:0034599">
    <property type="term" value="P:cellular response to oxidative stress"/>
    <property type="evidence" value="ECO:0007669"/>
    <property type="project" value="TreeGrafter"/>
</dbReference>
<protein>
    <recommendedName>
        <fullName evidence="10">Glutaredoxin-2, mitochondrial</fullName>
    </recommendedName>
</protein>
<evidence type="ECO:0000313" key="13">
    <source>
        <dbReference type="EMBL" id="KAK6628288.1"/>
    </source>
</evidence>
<sequence>MGIGVQSKSITAEDLEPATRVINDLITRDEIVIFSKTYCPYCKMAKEIFDNLNRKYTVIELDKREDGSAIQTVLGQMTGVRTVPRVFLNGRCIGGGNDIKSLYESGRLMDMLN</sequence>
<dbReference type="GO" id="GO:0015038">
    <property type="term" value="F:glutathione disulfide oxidoreductase activity"/>
    <property type="evidence" value="ECO:0007669"/>
    <property type="project" value="TreeGrafter"/>
</dbReference>
<dbReference type="EMBL" id="JAWJWF010000045">
    <property type="protein sequence ID" value="KAK6628004.1"/>
    <property type="molecule type" value="Genomic_DNA"/>
</dbReference>
<comment type="subunit">
    <text evidence="9">Monomer; active form. Homodimer; inactive form. The homodimer is probably linked by 1 2Fe-2S cluster.</text>
</comment>
<dbReference type="PRINTS" id="PR00160">
    <property type="entry name" value="GLUTAREDOXIN"/>
</dbReference>
<evidence type="ECO:0000256" key="7">
    <source>
        <dbReference type="ARBA" id="ARBA00023284"/>
    </source>
</evidence>
<accession>A0AAN8PC42</accession>
<evidence type="ECO:0000313" key="15">
    <source>
        <dbReference type="Proteomes" id="UP001372834"/>
    </source>
</evidence>
<gene>
    <name evidence="13" type="ORF">RUM43_002100</name>
    <name evidence="12" type="ORF">RUM44_010486</name>
</gene>
<dbReference type="InterPro" id="IPR011899">
    <property type="entry name" value="Glutaredoxin_euk/vir"/>
</dbReference>
<evidence type="ECO:0000313" key="12">
    <source>
        <dbReference type="EMBL" id="KAK6628004.1"/>
    </source>
</evidence>
<name>A0AAN8PC42_POLSC</name>
<dbReference type="SUPFAM" id="SSF52833">
    <property type="entry name" value="Thioredoxin-like"/>
    <property type="match status" value="1"/>
</dbReference>
<comment type="similarity">
    <text evidence="2">Belongs to the glutaredoxin family.</text>
</comment>